<dbReference type="OrthoDB" id="2506976at2759"/>
<gene>
    <name evidence="1" type="ORF">VP01_1559g2</name>
</gene>
<dbReference type="EMBL" id="LAVV01006219">
    <property type="protein sequence ID" value="KNZ60402.1"/>
    <property type="molecule type" value="Genomic_DNA"/>
</dbReference>
<dbReference type="AlphaFoldDB" id="A0A0L6VIM7"/>
<proteinExistence type="predicted"/>
<organism evidence="1 2">
    <name type="scientific">Puccinia sorghi</name>
    <dbReference type="NCBI Taxonomy" id="27349"/>
    <lineage>
        <taxon>Eukaryota</taxon>
        <taxon>Fungi</taxon>
        <taxon>Dikarya</taxon>
        <taxon>Basidiomycota</taxon>
        <taxon>Pucciniomycotina</taxon>
        <taxon>Pucciniomycetes</taxon>
        <taxon>Pucciniales</taxon>
        <taxon>Pucciniaceae</taxon>
        <taxon>Puccinia</taxon>
    </lineage>
</organism>
<reference evidence="1 2" key="1">
    <citation type="submission" date="2015-08" db="EMBL/GenBank/DDBJ databases">
        <title>Next Generation Sequencing and Analysis of the Genome of Puccinia sorghi L Schw, the Causal Agent of Maize Common Rust.</title>
        <authorList>
            <person name="Rochi L."/>
            <person name="Burguener G."/>
            <person name="Darino M."/>
            <person name="Turjanski A."/>
            <person name="Kreff E."/>
            <person name="Dieguez M.J."/>
            <person name="Sacco F."/>
        </authorList>
    </citation>
    <scope>NUCLEOTIDE SEQUENCE [LARGE SCALE GENOMIC DNA]</scope>
    <source>
        <strain evidence="1 2">RO10H11247</strain>
    </source>
</reference>
<evidence type="ECO:0000313" key="2">
    <source>
        <dbReference type="Proteomes" id="UP000037035"/>
    </source>
</evidence>
<name>A0A0L6VIM7_9BASI</name>
<dbReference type="VEuPathDB" id="FungiDB:VP01_1559g2"/>
<keyword evidence="2" id="KW-1185">Reference proteome</keyword>
<protein>
    <submittedName>
        <fullName evidence="1">Uncharacterized protein</fullName>
    </submittedName>
</protein>
<dbReference type="Proteomes" id="UP000037035">
    <property type="component" value="Unassembled WGS sequence"/>
</dbReference>
<sequence length="459" mass="54153">MSHQCLVKESLEETHQLLNEANYFFKAAERLRDRAIHPRTTGSLNGKLAVSRNLQELVECYKHIIKHIRNHLYEASGAPSWKYLNTRRLEKPRQTGDLHFREAIRRELESRVETLAVRFVTDDTWDVDLDAVVSSENLLLRTINFFYRHQLITLESLRGFFRDPEALKKTAIRIMNLSLKFTRSLYLKFNVSPNFESMAEYWEGLYSVTILRALDKKSQTLVTYFALQDFVDEVRLYSMTRTGSDRSQRWIEIVGRFIRHDNLDRLAHWFEKARMGEGSQIPNQYPEADLGGLEDEVQEIMGFFHTPLQESDTNNKELLIFQHICNFNILDFIHKHYGSELFKKISNRVGNDRYNQLMSQITLMRFATRIKELVDNLAVYKELVFHGILKNQELARKGFPDWGQYFEKQITSSHQFLVLYQTYLKPHSSSINHLTSYMLETACKEVLDFQKNKKNKTEK</sequence>
<accession>A0A0L6VIM7</accession>
<evidence type="ECO:0000313" key="1">
    <source>
        <dbReference type="EMBL" id="KNZ60402.1"/>
    </source>
</evidence>
<comment type="caution">
    <text evidence="1">The sequence shown here is derived from an EMBL/GenBank/DDBJ whole genome shotgun (WGS) entry which is preliminary data.</text>
</comment>